<dbReference type="GO" id="GO:0003676">
    <property type="term" value="F:nucleic acid binding"/>
    <property type="evidence" value="ECO:0007669"/>
    <property type="project" value="InterPro"/>
</dbReference>
<feature type="compositionally biased region" description="Acidic residues" evidence="10">
    <location>
        <begin position="308"/>
        <end position="341"/>
    </location>
</feature>
<keyword evidence="4" id="KW-0378">Hydrolase</keyword>
<feature type="domain" description="3'-5' exonuclease" evidence="11">
    <location>
        <begin position="773"/>
        <end position="919"/>
    </location>
</feature>
<feature type="region of interest" description="Disordered" evidence="10">
    <location>
        <begin position="1052"/>
        <end position="1098"/>
    </location>
</feature>
<feature type="compositionally biased region" description="Polar residues" evidence="10">
    <location>
        <begin position="147"/>
        <end position="158"/>
    </location>
</feature>
<dbReference type="SUPFAM" id="SSF53098">
    <property type="entry name" value="Ribonuclease H-like"/>
    <property type="match status" value="1"/>
</dbReference>
<dbReference type="EMBL" id="SFCI01000668">
    <property type="protein sequence ID" value="TFY78505.1"/>
    <property type="molecule type" value="Genomic_DNA"/>
</dbReference>
<comment type="subcellular location">
    <subcellularLocation>
        <location evidence="1">Nucleus</location>
    </subcellularLocation>
</comment>
<evidence type="ECO:0000256" key="3">
    <source>
        <dbReference type="ARBA" id="ARBA00022723"/>
    </source>
</evidence>
<proteinExistence type="predicted"/>
<feature type="compositionally biased region" description="Low complexity" evidence="10">
    <location>
        <begin position="167"/>
        <end position="183"/>
    </location>
</feature>
<protein>
    <recommendedName>
        <fullName evidence="8">3'-5' exonuclease</fullName>
    </recommendedName>
    <alternativeName>
        <fullName evidence="9">Werner Syndrome-like exonuclease</fullName>
    </alternativeName>
</protein>
<evidence type="ECO:0000256" key="5">
    <source>
        <dbReference type="ARBA" id="ARBA00022839"/>
    </source>
</evidence>
<feature type="compositionally biased region" description="Basic and acidic residues" evidence="10">
    <location>
        <begin position="195"/>
        <end position="219"/>
    </location>
</feature>
<evidence type="ECO:0000313" key="12">
    <source>
        <dbReference type="EMBL" id="TFY78505.1"/>
    </source>
</evidence>
<feature type="compositionally biased region" description="Polar residues" evidence="10">
    <location>
        <begin position="120"/>
        <end position="130"/>
    </location>
</feature>
<keyword evidence="7" id="KW-0539">Nucleus</keyword>
<keyword evidence="6" id="KW-0460">Magnesium</keyword>
<sequence>MAEPAPDTGKPTKRRVGRPKGSKNGPNAGKNGNPVGRPRKNPPKAATPSVSPSATKQSAEAATKDADPQGEMSEPKPKKKKKGSSDGMASTDRRTPETGDETAASSASRNQLANGVGVSRAQSANQNQLPSAEAPVSVQGRRRSHGDGTNSTNSTNGPDNDDEHSRSAAPRSPPRSAACDASSEVQTPHVPPADESARPESPHEPERATDLGKMPKELVAELDATVSRSAPRTDALPQGDSGRDTNDTNGEDDEIVILVPSALQEEDPASEAVPSNTNTDDTCDNRKPINVDEQHATAQGEAARPAGLEDEPEPCEDEDDDFAMEDEFRDPCDDDEDDEGPTESAGPSAGPSNVPAPEQRPAGMKSFFCQQQSGKHELRSTIPTWLEEDYKETCVRLKDKMKNGYKKWPACYQASTFWDTGKNLFFASLMQFQLNPRLFYCPHYFVWFPHLFQRIPCPACLSVNRRMKKNCALAYLTPHTLPKRPRRVYDITDDHIYIIAVLNMLPPSLTAQFTFHLTHRSGLTDDLAALLCACFQRGMGPSPFADMIRTFHIWRYEQLLLQYLQMVHSWATAVESNLIARHMLFGDWDDPTTFGGSVPSANYFRMFYIHSLEKRAGVLDQVMAMLSAHYLCIDHSFKVIKHLGKVNGAQIFSTLLSAVNEYGECRSMTLTMTKAHDQSMPALSQIPHSTQKYRHNDTEIIFTDSPRADKAELECIFLALLWGVEPVLSSSLKQLCIPEDWDIYVLSSVWVINLRLQTLLDDARHLPSGSTFSLAMDMEWPVDHANGIQGRIAVITIAFDQCVYVIPVSPYTRPDGSLNLPNMLLVLLQSERIIKYGVHIKADFMRLFHDCGLAGKLASYQRANVSLVDLTARILCRSLLKETSICISTRWDELPLSKDQIDYAALDAYASWKLYEALHARAGVPSGVFVSLSTPVGTHVKLLSCDHTSVIAYGVLSADHPLKFDGVNMMPTQALVNVTAVLMPAYLMWRKLLKSKQATPLSELIASGLPCAVLCCLKDLQTCIGEEAKTVPRPQAQSGQLPSCLPIQPVEPYSDPTLLEPEPGVSSLAPSDDEKADYDAEQEQKLEDSTADPQSAERAQTLSALLDVPEGAYRSSPVHSRQVRRHVPPPEELAPHVLAILQMYGPMKDAVTGQPLFNDATFEAIPPALENLQKGYYSDPPDIPMYMTRGKDANSLTLYRCVRGTNNVEGGIHQNLAKHIGSYNTSPRFARNLLHDYCYHHNARVGTLNRTEVPYKHSFDIWTLNCISELQDQTSHLFVNHAKQPLRGWVNGNHYEPSTKHFGILPLSPAVWHKLGMLEYNATHATEMGIRHADLASQQGTRFAVLPIHTSEERAFYRILVQKATGHFCAKDDSQLGHGGTGVVHALRREINILQGSSLGIVGSFPNI</sequence>
<dbReference type="STRING" id="135208.A0A4Y9ZVA8"/>
<comment type="caution">
    <text evidence="12">The sequence shown here is derived from an EMBL/GenBank/DDBJ whole genome shotgun (WGS) entry which is preliminary data.</text>
</comment>
<feature type="compositionally biased region" description="Basic and acidic residues" evidence="10">
    <location>
        <begin position="283"/>
        <end position="295"/>
    </location>
</feature>
<gene>
    <name evidence="12" type="ORF">EWM64_g5507</name>
</gene>
<accession>A0A4Y9ZVA8</accession>
<evidence type="ECO:0000259" key="11">
    <source>
        <dbReference type="Pfam" id="PF01612"/>
    </source>
</evidence>
<dbReference type="PANTHER" id="PTHR13620:SF109">
    <property type="entry name" value="3'-5' EXONUCLEASE"/>
    <property type="match status" value="1"/>
</dbReference>
<evidence type="ECO:0000256" key="6">
    <source>
        <dbReference type="ARBA" id="ARBA00022842"/>
    </source>
</evidence>
<reference evidence="12 13" key="1">
    <citation type="submission" date="2019-02" db="EMBL/GenBank/DDBJ databases">
        <title>Genome sequencing of the rare red list fungi Hericium alpestre (H. flagellum).</title>
        <authorList>
            <person name="Buettner E."/>
            <person name="Kellner H."/>
        </authorList>
    </citation>
    <scope>NUCLEOTIDE SEQUENCE [LARGE SCALE GENOMIC DNA]</scope>
    <source>
        <strain evidence="12 13">DSM 108284</strain>
    </source>
</reference>
<keyword evidence="5" id="KW-0269">Exonuclease</keyword>
<dbReference type="OrthoDB" id="3038406at2759"/>
<evidence type="ECO:0000256" key="1">
    <source>
        <dbReference type="ARBA" id="ARBA00004123"/>
    </source>
</evidence>
<feature type="compositionally biased region" description="Polar residues" evidence="10">
    <location>
        <begin position="48"/>
        <end position="60"/>
    </location>
</feature>
<dbReference type="InterPro" id="IPR051132">
    <property type="entry name" value="3-5_Exonuclease_domain"/>
</dbReference>
<name>A0A4Y9ZVA8_9AGAM</name>
<feature type="region of interest" description="Disordered" evidence="10">
    <location>
        <begin position="1"/>
        <end position="361"/>
    </location>
</feature>
<dbReference type="CDD" id="cd06141">
    <property type="entry name" value="WRN_exo"/>
    <property type="match status" value="1"/>
</dbReference>
<evidence type="ECO:0000313" key="13">
    <source>
        <dbReference type="Proteomes" id="UP000298061"/>
    </source>
</evidence>
<evidence type="ECO:0000256" key="4">
    <source>
        <dbReference type="ARBA" id="ARBA00022801"/>
    </source>
</evidence>
<evidence type="ECO:0000256" key="7">
    <source>
        <dbReference type="ARBA" id="ARBA00023242"/>
    </source>
</evidence>
<keyword evidence="13" id="KW-1185">Reference proteome</keyword>
<evidence type="ECO:0000256" key="10">
    <source>
        <dbReference type="SAM" id="MobiDB-lite"/>
    </source>
</evidence>
<feature type="compositionally biased region" description="Low complexity" evidence="10">
    <location>
        <begin position="22"/>
        <end position="34"/>
    </location>
</feature>
<dbReference type="GO" id="GO:0046872">
    <property type="term" value="F:metal ion binding"/>
    <property type="evidence" value="ECO:0007669"/>
    <property type="project" value="UniProtKB-KW"/>
</dbReference>
<evidence type="ECO:0000256" key="8">
    <source>
        <dbReference type="ARBA" id="ARBA00040531"/>
    </source>
</evidence>
<dbReference type="GO" id="GO:0005634">
    <property type="term" value="C:nucleus"/>
    <property type="evidence" value="ECO:0007669"/>
    <property type="project" value="UniProtKB-SubCell"/>
</dbReference>
<evidence type="ECO:0000256" key="9">
    <source>
        <dbReference type="ARBA" id="ARBA00042761"/>
    </source>
</evidence>
<feature type="compositionally biased region" description="Polar residues" evidence="10">
    <location>
        <begin position="103"/>
        <end position="113"/>
    </location>
</feature>
<dbReference type="PANTHER" id="PTHR13620">
    <property type="entry name" value="3-5 EXONUCLEASE"/>
    <property type="match status" value="1"/>
</dbReference>
<dbReference type="InterPro" id="IPR012337">
    <property type="entry name" value="RNaseH-like_sf"/>
</dbReference>
<dbReference type="Pfam" id="PF01612">
    <property type="entry name" value="DNA_pol_A_exo1"/>
    <property type="match status" value="1"/>
</dbReference>
<feature type="compositionally biased region" description="Basic residues" evidence="10">
    <location>
        <begin position="11"/>
        <end position="21"/>
    </location>
</feature>
<dbReference type="GO" id="GO:0008408">
    <property type="term" value="F:3'-5' exonuclease activity"/>
    <property type="evidence" value="ECO:0007669"/>
    <property type="project" value="InterPro"/>
</dbReference>
<evidence type="ECO:0000256" key="2">
    <source>
        <dbReference type="ARBA" id="ARBA00022722"/>
    </source>
</evidence>
<dbReference type="InterPro" id="IPR036397">
    <property type="entry name" value="RNaseH_sf"/>
</dbReference>
<dbReference type="GO" id="GO:0006139">
    <property type="term" value="P:nucleobase-containing compound metabolic process"/>
    <property type="evidence" value="ECO:0007669"/>
    <property type="project" value="InterPro"/>
</dbReference>
<dbReference type="Gene3D" id="3.30.420.10">
    <property type="entry name" value="Ribonuclease H-like superfamily/Ribonuclease H"/>
    <property type="match status" value="1"/>
</dbReference>
<organism evidence="12 13">
    <name type="scientific">Hericium alpestre</name>
    <dbReference type="NCBI Taxonomy" id="135208"/>
    <lineage>
        <taxon>Eukaryota</taxon>
        <taxon>Fungi</taxon>
        <taxon>Dikarya</taxon>
        <taxon>Basidiomycota</taxon>
        <taxon>Agaricomycotina</taxon>
        <taxon>Agaricomycetes</taxon>
        <taxon>Russulales</taxon>
        <taxon>Hericiaceae</taxon>
        <taxon>Hericium</taxon>
    </lineage>
</organism>
<dbReference type="Proteomes" id="UP000298061">
    <property type="component" value="Unassembled WGS sequence"/>
</dbReference>
<keyword evidence="3" id="KW-0479">Metal-binding</keyword>
<keyword evidence="2" id="KW-0540">Nuclease</keyword>
<dbReference type="InterPro" id="IPR002562">
    <property type="entry name" value="3'-5'_exonuclease_dom"/>
</dbReference>